<proteinExistence type="predicted"/>
<feature type="compositionally biased region" description="Basic and acidic residues" evidence="1">
    <location>
        <begin position="39"/>
        <end position="48"/>
    </location>
</feature>
<keyword evidence="3" id="KW-1185">Reference proteome</keyword>
<reference evidence="2 3" key="1">
    <citation type="submission" date="2014-10" db="EMBL/GenBank/DDBJ databases">
        <title>Draft genome of the hookworm Ancylostoma caninum.</title>
        <authorList>
            <person name="Mitreva M."/>
        </authorList>
    </citation>
    <scope>NUCLEOTIDE SEQUENCE [LARGE SCALE GENOMIC DNA]</scope>
    <source>
        <strain evidence="2 3">Baltimore</strain>
    </source>
</reference>
<accession>A0A368EY65</accession>
<comment type="caution">
    <text evidence="2">The sequence shown here is derived from an EMBL/GenBank/DDBJ whole genome shotgun (WGS) entry which is preliminary data.</text>
</comment>
<gene>
    <name evidence="2" type="ORF">ANCCAN_30594</name>
</gene>
<protein>
    <submittedName>
        <fullName evidence="2">Uncharacterized protein</fullName>
    </submittedName>
</protein>
<evidence type="ECO:0000256" key="1">
    <source>
        <dbReference type="SAM" id="MobiDB-lite"/>
    </source>
</evidence>
<dbReference type="EMBL" id="JOJR01025123">
    <property type="protein sequence ID" value="RCN23719.1"/>
    <property type="molecule type" value="Genomic_DNA"/>
</dbReference>
<feature type="non-terminal residue" evidence="2">
    <location>
        <position position="57"/>
    </location>
</feature>
<sequence>MNDQLRGIAAALDREVLSRSRLIDGLGSEEAGDDETDEHEARFQRVEESEGNPGYVM</sequence>
<organism evidence="2 3">
    <name type="scientific">Ancylostoma caninum</name>
    <name type="common">Dog hookworm</name>
    <dbReference type="NCBI Taxonomy" id="29170"/>
    <lineage>
        <taxon>Eukaryota</taxon>
        <taxon>Metazoa</taxon>
        <taxon>Ecdysozoa</taxon>
        <taxon>Nematoda</taxon>
        <taxon>Chromadorea</taxon>
        <taxon>Rhabditida</taxon>
        <taxon>Rhabditina</taxon>
        <taxon>Rhabditomorpha</taxon>
        <taxon>Strongyloidea</taxon>
        <taxon>Ancylostomatidae</taxon>
        <taxon>Ancylostomatinae</taxon>
        <taxon>Ancylostoma</taxon>
    </lineage>
</organism>
<dbReference type="Proteomes" id="UP000252519">
    <property type="component" value="Unassembled WGS sequence"/>
</dbReference>
<evidence type="ECO:0000313" key="3">
    <source>
        <dbReference type="Proteomes" id="UP000252519"/>
    </source>
</evidence>
<dbReference type="OrthoDB" id="5845371at2759"/>
<evidence type="ECO:0000313" key="2">
    <source>
        <dbReference type="EMBL" id="RCN23719.1"/>
    </source>
</evidence>
<feature type="region of interest" description="Disordered" evidence="1">
    <location>
        <begin position="25"/>
        <end position="57"/>
    </location>
</feature>
<dbReference type="AlphaFoldDB" id="A0A368EY65"/>
<name>A0A368EY65_ANCCA</name>